<reference evidence="7 8" key="1">
    <citation type="submission" date="2016-03" db="EMBL/GenBank/DDBJ databases">
        <title>How can Kluyveromyces marxianus grow so fast - potential evolutionary course in Saccharomyces Complex revealed by comparative genomics.</title>
        <authorList>
            <person name="Mo W."/>
            <person name="Lu W."/>
            <person name="Yang X."/>
            <person name="Qi J."/>
            <person name="Lv H."/>
        </authorList>
    </citation>
    <scope>NUCLEOTIDE SEQUENCE [LARGE SCALE GENOMIC DNA]</scope>
    <source>
        <strain evidence="7 8">FIM1</strain>
    </source>
</reference>
<proteinExistence type="inferred from homology"/>
<evidence type="ECO:0000256" key="2">
    <source>
        <dbReference type="ARBA" id="ARBA00005677"/>
    </source>
</evidence>
<accession>A0ABX6F113</accession>
<keyword evidence="5" id="KW-0687">Ribonucleoprotein</keyword>
<reference evidence="7 8" key="2">
    <citation type="submission" date="2019-11" db="EMBL/GenBank/DDBJ databases">
        <authorList>
            <person name="Lu H."/>
        </authorList>
    </citation>
    <scope>NUCLEOTIDE SEQUENCE [LARGE SCALE GENOMIC DNA]</scope>
    <source>
        <strain evidence="7 8">FIM1</strain>
    </source>
</reference>
<protein>
    <recommendedName>
        <fullName evidence="6">Large ribosomal subunit protein mL49</fullName>
    </recommendedName>
</protein>
<dbReference type="Proteomes" id="UP000422736">
    <property type="component" value="Chromosome 7"/>
</dbReference>
<dbReference type="GO" id="GO:0005840">
    <property type="term" value="C:ribosome"/>
    <property type="evidence" value="ECO:0007669"/>
    <property type="project" value="UniProtKB-KW"/>
</dbReference>
<evidence type="ECO:0000256" key="1">
    <source>
        <dbReference type="ARBA" id="ARBA00004173"/>
    </source>
</evidence>
<dbReference type="Gene3D" id="3.30.780.10">
    <property type="entry name" value="SUI1-like domain"/>
    <property type="match status" value="1"/>
</dbReference>
<name>A0ABX6F113_KLUMA</name>
<evidence type="ECO:0000313" key="8">
    <source>
        <dbReference type="Proteomes" id="UP000422736"/>
    </source>
</evidence>
<dbReference type="PANTHER" id="PTHR13477">
    <property type="entry name" value="MITOCHONDRIAL 39S RIBOSOMAL PROTEIN L49"/>
    <property type="match status" value="1"/>
</dbReference>
<evidence type="ECO:0000313" key="7">
    <source>
        <dbReference type="EMBL" id="QGN18183.1"/>
    </source>
</evidence>
<dbReference type="Pfam" id="PF05046">
    <property type="entry name" value="Img2"/>
    <property type="match status" value="1"/>
</dbReference>
<comment type="subcellular location">
    <subcellularLocation>
        <location evidence="1">Mitochondrion</location>
    </subcellularLocation>
</comment>
<evidence type="ECO:0000256" key="5">
    <source>
        <dbReference type="ARBA" id="ARBA00023274"/>
    </source>
</evidence>
<evidence type="ECO:0000256" key="4">
    <source>
        <dbReference type="ARBA" id="ARBA00023128"/>
    </source>
</evidence>
<keyword evidence="3 7" id="KW-0689">Ribosomal protein</keyword>
<sequence length="179" mass="20540">MLTRLSRNFIQKGPRPLWACARLQSTQSQQPQSTVSSDTQAEFLDELKHEMDKLGPLSDSELQELEAFAGHHDEFTVFPKIHEVKPEEVVGFVPFGKNTYFVQRSATGNLPVYTDYKNGNKLVTEIRKIQGDPVQLRNDLQERLPFIAKKYWKVSIYSKKIFIQGDATKHVKKVLATTF</sequence>
<comment type="similarity">
    <text evidence="2">Belongs to the mitochondrion-specific ribosomal protein mL49 family.</text>
</comment>
<gene>
    <name evidence="7" type="primary">IMG2</name>
    <name evidence="7" type="ORF">FIM1_4506</name>
</gene>
<evidence type="ECO:0000256" key="3">
    <source>
        <dbReference type="ARBA" id="ARBA00022980"/>
    </source>
</evidence>
<dbReference type="PANTHER" id="PTHR13477:SF0">
    <property type="entry name" value="LARGE RIBOSOMAL SUBUNIT PROTEIN ML49"/>
    <property type="match status" value="1"/>
</dbReference>
<organism evidence="7 8">
    <name type="scientific">Kluyveromyces marxianus</name>
    <name type="common">Yeast</name>
    <name type="synonym">Candida kefyr</name>
    <dbReference type="NCBI Taxonomy" id="4911"/>
    <lineage>
        <taxon>Eukaryota</taxon>
        <taxon>Fungi</taxon>
        <taxon>Dikarya</taxon>
        <taxon>Ascomycota</taxon>
        <taxon>Saccharomycotina</taxon>
        <taxon>Saccharomycetes</taxon>
        <taxon>Saccharomycetales</taxon>
        <taxon>Saccharomycetaceae</taxon>
        <taxon>Kluyveromyces</taxon>
    </lineage>
</organism>
<keyword evidence="4" id="KW-0496">Mitochondrion</keyword>
<dbReference type="EMBL" id="CP015061">
    <property type="protein sequence ID" value="QGN18183.1"/>
    <property type="molecule type" value="Genomic_DNA"/>
</dbReference>
<keyword evidence="8" id="KW-1185">Reference proteome</keyword>
<dbReference type="InterPro" id="IPR007740">
    <property type="entry name" value="Ribosomal_mL49"/>
</dbReference>
<evidence type="ECO:0000256" key="6">
    <source>
        <dbReference type="ARBA" id="ARBA00035191"/>
    </source>
</evidence>